<dbReference type="EMBL" id="JADEYR010000003">
    <property type="protein sequence ID" value="MBE9403455.1"/>
    <property type="molecule type" value="Genomic_DNA"/>
</dbReference>
<feature type="region of interest" description="Disordered" evidence="2">
    <location>
        <begin position="1"/>
        <end position="42"/>
    </location>
</feature>
<dbReference type="Pfam" id="PF05949">
    <property type="entry name" value="DUF881"/>
    <property type="match status" value="1"/>
</dbReference>
<evidence type="ECO:0000313" key="3">
    <source>
        <dbReference type="EMBL" id="MBE9403455.1"/>
    </source>
</evidence>
<proteinExistence type="inferred from homology"/>
<accession>A0ABR9W1Y2</accession>
<name>A0ABR9W1Y2_9MICO</name>
<comment type="similarity">
    <text evidence="1">Belongs to the UPF0749 family.</text>
</comment>
<dbReference type="Gene3D" id="3.30.70.1880">
    <property type="entry name" value="Protein of unknown function DUF881"/>
    <property type="match status" value="1"/>
</dbReference>
<feature type="compositionally biased region" description="Basic and acidic residues" evidence="2">
    <location>
        <begin position="13"/>
        <end position="25"/>
    </location>
</feature>
<feature type="compositionally biased region" description="Pro residues" evidence="2">
    <location>
        <begin position="1"/>
        <end position="11"/>
    </location>
</feature>
<dbReference type="RefSeq" id="WP_193865208.1">
    <property type="nucleotide sequence ID" value="NZ_JADEYR010000003.1"/>
</dbReference>
<keyword evidence="4" id="KW-1185">Reference proteome</keyword>
<dbReference type="PANTHER" id="PTHR37313">
    <property type="entry name" value="UPF0749 PROTEIN RV1825"/>
    <property type="match status" value="1"/>
</dbReference>
<dbReference type="InterPro" id="IPR010273">
    <property type="entry name" value="DUF881"/>
</dbReference>
<evidence type="ECO:0000256" key="2">
    <source>
        <dbReference type="SAM" id="MobiDB-lite"/>
    </source>
</evidence>
<sequence>MDPRPPDPAAPDPGERTAAPDRGERTSGPVQPDSPGTQVPASRREFAGRLGVGLVMAACGVLFVTTSRISGGGSIRDESSSVAEVLRERDRTIGSLTDSAADKRARIDELTRKGGGSEHRTQLVADAVGLSSVVGPGVRVTLSDAPTSALGSIPGVTPDDLVVHQQDMEAFINALWAGGAEAMMLQDQRVINGSAFRCAGNTLLLEGRVYSPPFVITTIGDPDALMAALDSAPSVALYREWVDYVGLGERSETIDEVTLPAFEGSLTIDVARAG</sequence>
<reference evidence="3 4" key="1">
    <citation type="submission" date="2020-10" db="EMBL/GenBank/DDBJ databases">
        <title>Draft genome and description of Brachybacterium epidermidis sp nov.</title>
        <authorList>
            <person name="Boxberger M."/>
            <person name="La Scola B."/>
        </authorList>
    </citation>
    <scope>NUCLEOTIDE SEQUENCE [LARGE SCALE GENOMIC DNA]</scope>
    <source>
        <strain evidence="3 4">Marseille-Q2903</strain>
    </source>
</reference>
<dbReference type="PANTHER" id="PTHR37313:SF4">
    <property type="entry name" value="CONSERVED MEMBRANE PROTEIN-RELATED"/>
    <property type="match status" value="1"/>
</dbReference>
<organism evidence="3 4">
    <name type="scientific">Brachybacterium epidermidis</name>
    <dbReference type="NCBI Taxonomy" id="2781983"/>
    <lineage>
        <taxon>Bacteria</taxon>
        <taxon>Bacillati</taxon>
        <taxon>Actinomycetota</taxon>
        <taxon>Actinomycetes</taxon>
        <taxon>Micrococcales</taxon>
        <taxon>Dermabacteraceae</taxon>
        <taxon>Brachybacterium</taxon>
    </lineage>
</organism>
<evidence type="ECO:0000313" key="4">
    <source>
        <dbReference type="Proteomes" id="UP000644727"/>
    </source>
</evidence>
<evidence type="ECO:0000256" key="1">
    <source>
        <dbReference type="ARBA" id="ARBA00009108"/>
    </source>
</evidence>
<comment type="caution">
    <text evidence="3">The sequence shown here is derived from an EMBL/GenBank/DDBJ whole genome shotgun (WGS) entry which is preliminary data.</text>
</comment>
<gene>
    <name evidence="3" type="ORF">IOE58_04380</name>
</gene>
<dbReference type="Proteomes" id="UP000644727">
    <property type="component" value="Unassembled WGS sequence"/>
</dbReference>
<protein>
    <submittedName>
        <fullName evidence="3">DUF881 domain-containing protein</fullName>
    </submittedName>
</protein>